<organism evidence="3 4">
    <name type="scientific">Daphnia magna</name>
    <dbReference type="NCBI Taxonomy" id="35525"/>
    <lineage>
        <taxon>Eukaryota</taxon>
        <taxon>Metazoa</taxon>
        <taxon>Ecdysozoa</taxon>
        <taxon>Arthropoda</taxon>
        <taxon>Crustacea</taxon>
        <taxon>Branchiopoda</taxon>
        <taxon>Diplostraca</taxon>
        <taxon>Cladocera</taxon>
        <taxon>Anomopoda</taxon>
        <taxon>Daphniidae</taxon>
        <taxon>Daphnia</taxon>
    </lineage>
</organism>
<proteinExistence type="predicted"/>
<dbReference type="Proteomes" id="UP000076858">
    <property type="component" value="Unassembled WGS sequence"/>
</dbReference>
<evidence type="ECO:0000313" key="4">
    <source>
        <dbReference type="Proteomes" id="UP000076858"/>
    </source>
</evidence>
<evidence type="ECO:0000256" key="1">
    <source>
        <dbReference type="SAM" id="MobiDB-lite"/>
    </source>
</evidence>
<sequence>MLLLLLSSSISSGWWSSENPQGPNGSAREEDPIGQFEPIVYDSQLEPGDFNAVTATQQTLIDAGVAKE</sequence>
<comment type="caution">
    <text evidence="3">The sequence shown here is derived from an EMBL/GenBank/DDBJ whole genome shotgun (WGS) entry which is preliminary data.</text>
</comment>
<dbReference type="AlphaFoldDB" id="A0A164I9R7"/>
<accession>A0A164I9R7</accession>
<name>A0A164I9R7_9CRUS</name>
<keyword evidence="2" id="KW-0732">Signal</keyword>
<keyword evidence="4" id="KW-1185">Reference proteome</keyword>
<evidence type="ECO:0000313" key="3">
    <source>
        <dbReference type="EMBL" id="KZS01039.1"/>
    </source>
</evidence>
<feature type="region of interest" description="Disordered" evidence="1">
    <location>
        <begin position="12"/>
        <end position="36"/>
    </location>
</feature>
<dbReference type="EMBL" id="LRGB01007773">
    <property type="protein sequence ID" value="KZS01039.1"/>
    <property type="molecule type" value="Genomic_DNA"/>
</dbReference>
<feature type="signal peptide" evidence="2">
    <location>
        <begin position="1"/>
        <end position="16"/>
    </location>
</feature>
<feature type="chain" id="PRO_5007850635" evidence="2">
    <location>
        <begin position="17"/>
        <end position="68"/>
    </location>
</feature>
<protein>
    <submittedName>
        <fullName evidence="3">Uncharacterized protein</fullName>
    </submittedName>
</protein>
<evidence type="ECO:0000256" key="2">
    <source>
        <dbReference type="SAM" id="SignalP"/>
    </source>
</evidence>
<gene>
    <name evidence="3" type="ORF">APZ42_002425</name>
</gene>
<reference evidence="3 4" key="1">
    <citation type="submission" date="2016-03" db="EMBL/GenBank/DDBJ databases">
        <title>EvidentialGene: Evidence-directed Construction of Genes on Genomes.</title>
        <authorList>
            <person name="Gilbert D.G."/>
            <person name="Choi J.-H."/>
            <person name="Mockaitis K."/>
            <person name="Colbourne J."/>
            <person name="Pfrender M."/>
        </authorList>
    </citation>
    <scope>NUCLEOTIDE SEQUENCE [LARGE SCALE GENOMIC DNA]</scope>
    <source>
        <strain evidence="3 4">Xinb3</strain>
        <tissue evidence="3">Complete organism</tissue>
    </source>
</reference>